<reference evidence="2" key="1">
    <citation type="submission" date="2022-11" db="UniProtKB">
        <authorList>
            <consortium name="WormBaseParasite"/>
        </authorList>
    </citation>
    <scope>IDENTIFICATION</scope>
</reference>
<sequence length="68" mass="7879">MQLVGCKQIEEEDVFGTNDEDVNDDNTCLTMQEKVLRQTELGMYLNMSQVDQCHQNKEDFCCNMCGQH</sequence>
<name>A0A915I0G8_ROMCU</name>
<dbReference type="AlphaFoldDB" id="A0A915I0G8"/>
<dbReference type="WBParaSite" id="nRc.2.0.1.t06992-RA">
    <property type="protein sequence ID" value="nRc.2.0.1.t06992-RA"/>
    <property type="gene ID" value="nRc.2.0.1.g06992"/>
</dbReference>
<keyword evidence="1" id="KW-1185">Reference proteome</keyword>
<proteinExistence type="predicted"/>
<evidence type="ECO:0000313" key="1">
    <source>
        <dbReference type="Proteomes" id="UP000887565"/>
    </source>
</evidence>
<accession>A0A915I0G8</accession>
<organism evidence="1 2">
    <name type="scientific">Romanomermis culicivorax</name>
    <name type="common">Nematode worm</name>
    <dbReference type="NCBI Taxonomy" id="13658"/>
    <lineage>
        <taxon>Eukaryota</taxon>
        <taxon>Metazoa</taxon>
        <taxon>Ecdysozoa</taxon>
        <taxon>Nematoda</taxon>
        <taxon>Enoplea</taxon>
        <taxon>Dorylaimia</taxon>
        <taxon>Mermithida</taxon>
        <taxon>Mermithoidea</taxon>
        <taxon>Mermithidae</taxon>
        <taxon>Romanomermis</taxon>
    </lineage>
</organism>
<dbReference type="Proteomes" id="UP000887565">
    <property type="component" value="Unplaced"/>
</dbReference>
<evidence type="ECO:0000313" key="2">
    <source>
        <dbReference type="WBParaSite" id="nRc.2.0.1.t06992-RA"/>
    </source>
</evidence>
<protein>
    <submittedName>
        <fullName evidence="2">Uncharacterized protein</fullName>
    </submittedName>
</protein>